<gene>
    <name evidence="1" type="ORF">METZ01_LOCUS397450</name>
</gene>
<protein>
    <submittedName>
        <fullName evidence="1">Uncharacterized protein</fullName>
    </submittedName>
</protein>
<dbReference type="AlphaFoldDB" id="A0A382VDH6"/>
<feature type="non-terminal residue" evidence="1">
    <location>
        <position position="28"/>
    </location>
</feature>
<organism evidence="1">
    <name type="scientific">marine metagenome</name>
    <dbReference type="NCBI Taxonomy" id="408172"/>
    <lineage>
        <taxon>unclassified sequences</taxon>
        <taxon>metagenomes</taxon>
        <taxon>ecological metagenomes</taxon>
    </lineage>
</organism>
<proteinExistence type="predicted"/>
<dbReference type="EMBL" id="UINC01151160">
    <property type="protein sequence ID" value="SVD44596.1"/>
    <property type="molecule type" value="Genomic_DNA"/>
</dbReference>
<evidence type="ECO:0000313" key="1">
    <source>
        <dbReference type="EMBL" id="SVD44596.1"/>
    </source>
</evidence>
<reference evidence="1" key="1">
    <citation type="submission" date="2018-05" db="EMBL/GenBank/DDBJ databases">
        <authorList>
            <person name="Lanie J.A."/>
            <person name="Ng W.-L."/>
            <person name="Kazmierczak K.M."/>
            <person name="Andrzejewski T.M."/>
            <person name="Davidsen T.M."/>
            <person name="Wayne K.J."/>
            <person name="Tettelin H."/>
            <person name="Glass J.I."/>
            <person name="Rusch D."/>
            <person name="Podicherti R."/>
            <person name="Tsui H.-C.T."/>
            <person name="Winkler M.E."/>
        </authorList>
    </citation>
    <scope>NUCLEOTIDE SEQUENCE</scope>
</reference>
<sequence length="28" mass="3142">MNAAARCYRLTYLIGEKAAGRSILLSWL</sequence>
<accession>A0A382VDH6</accession>
<name>A0A382VDH6_9ZZZZ</name>